<dbReference type="Proteomes" id="UP000290444">
    <property type="component" value="Unassembled WGS sequence"/>
</dbReference>
<gene>
    <name evidence="3" type="ORF">B5V01_13590</name>
</gene>
<dbReference type="InterPro" id="IPR016162">
    <property type="entry name" value="Ald_DH_N"/>
</dbReference>
<sequence>MYEHFARTIRHYALERLADRRLLRELAYVDGQWTARQAAENPASGATVAFVAALDARQTTKAINGASRIFFPGWRALLPQERSKILRK</sequence>
<proteinExistence type="predicted"/>
<dbReference type="InterPro" id="IPR015590">
    <property type="entry name" value="Aldehyde_DH_dom"/>
</dbReference>
<reference evidence="3 4" key="1">
    <citation type="submission" date="2017-03" db="EMBL/GenBank/DDBJ databases">
        <authorList>
            <person name="Safronova V.I."/>
            <person name="Sazanova A.L."/>
            <person name="Chirak E.R."/>
        </authorList>
    </citation>
    <scope>NUCLEOTIDE SEQUENCE [LARGE SCALE GENOMIC DNA]</scope>
    <source>
        <strain evidence="3 4">Opo-242</strain>
    </source>
</reference>
<dbReference type="RefSeq" id="WP_244604731.1">
    <property type="nucleotide sequence ID" value="NZ_MZXX01000015.1"/>
</dbReference>
<dbReference type="SUPFAM" id="SSF53720">
    <property type="entry name" value="ALDH-like"/>
    <property type="match status" value="1"/>
</dbReference>
<feature type="domain" description="Aldehyde dehydrogenase" evidence="2">
    <location>
        <begin position="35"/>
        <end position="88"/>
    </location>
</feature>
<organism evidence="3 4">
    <name type="scientific">Mesorhizobium erdmanii</name>
    <dbReference type="NCBI Taxonomy" id="1777866"/>
    <lineage>
        <taxon>Bacteria</taxon>
        <taxon>Pseudomonadati</taxon>
        <taxon>Pseudomonadota</taxon>
        <taxon>Alphaproteobacteria</taxon>
        <taxon>Hyphomicrobiales</taxon>
        <taxon>Phyllobacteriaceae</taxon>
        <taxon>Mesorhizobium</taxon>
    </lineage>
</organism>
<comment type="caution">
    <text evidence="3">The sequence shown here is derived from an EMBL/GenBank/DDBJ whole genome shotgun (WGS) entry which is preliminary data.</text>
</comment>
<dbReference type="Pfam" id="PF00171">
    <property type="entry name" value="Aldedh"/>
    <property type="match status" value="1"/>
</dbReference>
<evidence type="ECO:0000256" key="1">
    <source>
        <dbReference type="ARBA" id="ARBA00023002"/>
    </source>
</evidence>
<protein>
    <recommendedName>
        <fullName evidence="2">Aldehyde dehydrogenase domain-containing protein</fullName>
    </recommendedName>
</protein>
<dbReference type="EMBL" id="MZXX01000015">
    <property type="protein sequence ID" value="RXT45896.1"/>
    <property type="molecule type" value="Genomic_DNA"/>
</dbReference>
<evidence type="ECO:0000313" key="3">
    <source>
        <dbReference type="EMBL" id="RXT45896.1"/>
    </source>
</evidence>
<dbReference type="AlphaFoldDB" id="A0A4Q1V5U8"/>
<dbReference type="InterPro" id="IPR016161">
    <property type="entry name" value="Ald_DH/histidinol_DH"/>
</dbReference>
<evidence type="ECO:0000259" key="2">
    <source>
        <dbReference type="Pfam" id="PF00171"/>
    </source>
</evidence>
<dbReference type="GO" id="GO:0016491">
    <property type="term" value="F:oxidoreductase activity"/>
    <property type="evidence" value="ECO:0007669"/>
    <property type="project" value="UniProtKB-KW"/>
</dbReference>
<name>A0A4Q1V5U8_9HYPH</name>
<evidence type="ECO:0000313" key="4">
    <source>
        <dbReference type="Proteomes" id="UP000290444"/>
    </source>
</evidence>
<dbReference type="Gene3D" id="3.40.605.10">
    <property type="entry name" value="Aldehyde Dehydrogenase, Chain A, domain 1"/>
    <property type="match status" value="1"/>
</dbReference>
<accession>A0A4Q1V5U8</accession>
<keyword evidence="1" id="KW-0560">Oxidoreductase</keyword>